<proteinExistence type="predicted"/>
<reference evidence="2" key="1">
    <citation type="submission" date="2019-10" db="EMBL/GenBank/DDBJ databases">
        <title>The sequence and de novo assembly of the wild yak genome.</title>
        <authorList>
            <person name="Liu Y."/>
        </authorList>
    </citation>
    <scope>NUCLEOTIDE SEQUENCE [LARGE SCALE GENOMIC DNA]</scope>
    <source>
        <strain evidence="2">WY2019</strain>
    </source>
</reference>
<organism evidence="2 3">
    <name type="scientific">Bos mutus</name>
    <name type="common">wild yak</name>
    <dbReference type="NCBI Taxonomy" id="72004"/>
    <lineage>
        <taxon>Eukaryota</taxon>
        <taxon>Metazoa</taxon>
        <taxon>Chordata</taxon>
        <taxon>Craniata</taxon>
        <taxon>Vertebrata</taxon>
        <taxon>Euteleostomi</taxon>
        <taxon>Mammalia</taxon>
        <taxon>Eutheria</taxon>
        <taxon>Laurasiatheria</taxon>
        <taxon>Artiodactyla</taxon>
        <taxon>Ruminantia</taxon>
        <taxon>Pecora</taxon>
        <taxon>Bovidae</taxon>
        <taxon>Bovinae</taxon>
        <taxon>Bos</taxon>
    </lineage>
</organism>
<dbReference type="Proteomes" id="UP000322234">
    <property type="component" value="Unassembled WGS sequence"/>
</dbReference>
<evidence type="ECO:0000313" key="3">
    <source>
        <dbReference type="Proteomes" id="UP000322234"/>
    </source>
</evidence>
<keyword evidence="3" id="KW-1185">Reference proteome</keyword>
<sequence length="65" mass="7076">MGPQPFPSTPETAQRVAQRPPVRKPDPNTSHPRNVPWDSRVGDESATDAPTPGSLVEFPNRANDT</sequence>
<evidence type="ECO:0000256" key="1">
    <source>
        <dbReference type="SAM" id="MobiDB-lite"/>
    </source>
</evidence>
<evidence type="ECO:0000313" key="2">
    <source>
        <dbReference type="EMBL" id="MXQ99763.1"/>
    </source>
</evidence>
<dbReference type="AlphaFoldDB" id="A0A6B0SLW6"/>
<accession>A0A6B0SLW6</accession>
<name>A0A6B0SLW6_9CETA</name>
<dbReference type="EMBL" id="VBQZ03001029">
    <property type="protein sequence ID" value="MXQ99763.1"/>
    <property type="molecule type" value="Genomic_DNA"/>
</dbReference>
<feature type="region of interest" description="Disordered" evidence="1">
    <location>
        <begin position="1"/>
        <end position="65"/>
    </location>
</feature>
<protein>
    <submittedName>
        <fullName evidence="2">Uncharacterized protein</fullName>
    </submittedName>
</protein>
<comment type="caution">
    <text evidence="2">The sequence shown here is derived from an EMBL/GenBank/DDBJ whole genome shotgun (WGS) entry which is preliminary data.</text>
</comment>
<gene>
    <name evidence="2" type="ORF">E5288_WYG005297</name>
</gene>